<dbReference type="Gene3D" id="3.40.640.10">
    <property type="entry name" value="Type I PLP-dependent aspartate aminotransferase-like (Major domain)"/>
    <property type="match status" value="1"/>
</dbReference>
<sequence length="125" mass="13834">MNPKPVKPEISPVIGDSMLSVSPSLFSSSATIESLDPSPSRHSKSPVFWPAVNNIFFERILHYVSIRQFWTKAKHNACSGWGLEISELKKQFEVAKSKGITTRAVTVINPGNPTSQNTRQGRLLV</sequence>
<evidence type="ECO:0000313" key="2">
    <source>
        <dbReference type="Proteomes" id="UP000237105"/>
    </source>
</evidence>
<accession>A0A2P5D9W3</accession>
<evidence type="ECO:0000313" key="1">
    <source>
        <dbReference type="EMBL" id="PON70081.1"/>
    </source>
</evidence>
<gene>
    <name evidence="1" type="ORF">PanWU01x14_082560</name>
</gene>
<keyword evidence="1" id="KW-0808">Transferase</keyword>
<keyword evidence="2" id="KW-1185">Reference proteome</keyword>
<dbReference type="InterPro" id="IPR015421">
    <property type="entry name" value="PyrdxlP-dep_Trfase_major"/>
</dbReference>
<name>A0A2P5D9W3_PARAD</name>
<proteinExistence type="predicted"/>
<comment type="caution">
    <text evidence="1">The sequence shown here is derived from an EMBL/GenBank/DDBJ whole genome shotgun (WGS) entry which is preliminary data.</text>
</comment>
<dbReference type="AlphaFoldDB" id="A0A2P5D9W3"/>
<dbReference type="STRING" id="3476.A0A2P5D9W3"/>
<protein>
    <submittedName>
        <fullName evidence="1">Pyridoxal phosphate-dependent transferase, major region, subdomain</fullName>
    </submittedName>
</protein>
<dbReference type="Proteomes" id="UP000237105">
    <property type="component" value="Unassembled WGS sequence"/>
</dbReference>
<reference evidence="2" key="1">
    <citation type="submission" date="2016-06" db="EMBL/GenBank/DDBJ databases">
        <title>Parallel loss of symbiosis genes in relatives of nitrogen-fixing non-legume Parasponia.</title>
        <authorList>
            <person name="Van Velzen R."/>
            <person name="Holmer R."/>
            <person name="Bu F."/>
            <person name="Rutten L."/>
            <person name="Van Zeijl A."/>
            <person name="Liu W."/>
            <person name="Santuari L."/>
            <person name="Cao Q."/>
            <person name="Sharma T."/>
            <person name="Shen D."/>
            <person name="Roswanjaya Y."/>
            <person name="Wardhani T."/>
            <person name="Kalhor M.S."/>
            <person name="Jansen J."/>
            <person name="Van den Hoogen J."/>
            <person name="Gungor B."/>
            <person name="Hartog M."/>
            <person name="Hontelez J."/>
            <person name="Verver J."/>
            <person name="Yang W.-C."/>
            <person name="Schijlen E."/>
            <person name="Repin R."/>
            <person name="Schilthuizen M."/>
            <person name="Schranz E."/>
            <person name="Heidstra R."/>
            <person name="Miyata K."/>
            <person name="Fedorova E."/>
            <person name="Kohlen W."/>
            <person name="Bisseling T."/>
            <person name="Smit S."/>
            <person name="Geurts R."/>
        </authorList>
    </citation>
    <scope>NUCLEOTIDE SEQUENCE [LARGE SCALE GENOMIC DNA]</scope>
    <source>
        <strain evidence="2">cv. WU1-14</strain>
    </source>
</reference>
<dbReference type="GO" id="GO:0016740">
    <property type="term" value="F:transferase activity"/>
    <property type="evidence" value="ECO:0007669"/>
    <property type="project" value="UniProtKB-KW"/>
</dbReference>
<dbReference type="EMBL" id="JXTB01000052">
    <property type="protein sequence ID" value="PON70081.1"/>
    <property type="molecule type" value="Genomic_DNA"/>
</dbReference>
<organism evidence="1 2">
    <name type="scientific">Parasponia andersonii</name>
    <name type="common">Sponia andersonii</name>
    <dbReference type="NCBI Taxonomy" id="3476"/>
    <lineage>
        <taxon>Eukaryota</taxon>
        <taxon>Viridiplantae</taxon>
        <taxon>Streptophyta</taxon>
        <taxon>Embryophyta</taxon>
        <taxon>Tracheophyta</taxon>
        <taxon>Spermatophyta</taxon>
        <taxon>Magnoliopsida</taxon>
        <taxon>eudicotyledons</taxon>
        <taxon>Gunneridae</taxon>
        <taxon>Pentapetalae</taxon>
        <taxon>rosids</taxon>
        <taxon>fabids</taxon>
        <taxon>Rosales</taxon>
        <taxon>Cannabaceae</taxon>
        <taxon>Parasponia</taxon>
    </lineage>
</organism>
<dbReference type="OrthoDB" id="1732682at2759"/>